<dbReference type="Proteomes" id="UP000783742">
    <property type="component" value="Unassembled WGS sequence"/>
</dbReference>
<comment type="function">
    <text evidence="7 9">Carrier of the growing fatty acid chain in fatty acid biosynthesis.</text>
</comment>
<evidence type="ECO:0000256" key="3">
    <source>
        <dbReference type="ARBA" id="ARBA00022553"/>
    </source>
</evidence>
<keyword evidence="7" id="KW-0963">Cytoplasm</keyword>
<dbReference type="PROSITE" id="PS00012">
    <property type="entry name" value="PHOSPHOPANTETHEINE"/>
    <property type="match status" value="1"/>
</dbReference>
<keyword evidence="5 7" id="KW-0443">Lipid metabolism</keyword>
<dbReference type="InterPro" id="IPR009081">
    <property type="entry name" value="PP-bd_ACP"/>
</dbReference>
<dbReference type="RefSeq" id="WP_216548846.1">
    <property type="nucleotide sequence ID" value="NZ_JAHLQO010000003.1"/>
</dbReference>
<dbReference type="NCBIfam" id="TIGR00517">
    <property type="entry name" value="acyl_carrier"/>
    <property type="match status" value="1"/>
</dbReference>
<dbReference type="InterPro" id="IPR003231">
    <property type="entry name" value="ACP"/>
</dbReference>
<keyword evidence="3 7" id="KW-0597">Phosphoprotein</keyword>
<dbReference type="Pfam" id="PF00550">
    <property type="entry name" value="PP-binding"/>
    <property type="match status" value="1"/>
</dbReference>
<evidence type="ECO:0000256" key="1">
    <source>
        <dbReference type="ARBA" id="ARBA00022450"/>
    </source>
</evidence>
<keyword evidence="12" id="KW-1185">Reference proteome</keyword>
<dbReference type="InterPro" id="IPR006162">
    <property type="entry name" value="Ppantetheine_attach_site"/>
</dbReference>
<protein>
    <recommendedName>
        <fullName evidence="7 8">Acyl carrier protein</fullName>
        <shortName evidence="7">ACP</shortName>
    </recommendedName>
</protein>
<keyword evidence="2 7" id="KW-0444">Lipid biosynthesis</keyword>
<keyword evidence="1 7" id="KW-0596">Phosphopantetheine</keyword>
<feature type="modified residue" description="O-(pantetheine 4'-phosphoryl)serine" evidence="7">
    <location>
        <position position="34"/>
    </location>
</feature>
<dbReference type="NCBIfam" id="NF002150">
    <property type="entry name" value="PRK00982.1-4"/>
    <property type="match status" value="1"/>
</dbReference>
<evidence type="ECO:0000256" key="8">
    <source>
        <dbReference type="NCBIfam" id="TIGR00517"/>
    </source>
</evidence>
<evidence type="ECO:0000256" key="9">
    <source>
        <dbReference type="RuleBase" id="RU003545"/>
    </source>
</evidence>
<evidence type="ECO:0000256" key="4">
    <source>
        <dbReference type="ARBA" id="ARBA00022832"/>
    </source>
</evidence>
<evidence type="ECO:0000259" key="10">
    <source>
        <dbReference type="PROSITE" id="PS50075"/>
    </source>
</evidence>
<comment type="caution">
    <text evidence="11">The sequence shown here is derived from an EMBL/GenBank/DDBJ whole genome shotgun (WGS) entry which is preliminary data.</text>
</comment>
<evidence type="ECO:0000256" key="7">
    <source>
        <dbReference type="HAMAP-Rule" id="MF_01217"/>
    </source>
</evidence>
<accession>A0ABS6FFQ0</accession>
<dbReference type="PANTHER" id="PTHR20863:SF76">
    <property type="entry name" value="CARRIER DOMAIN-CONTAINING PROTEIN"/>
    <property type="match status" value="1"/>
</dbReference>
<evidence type="ECO:0000313" key="12">
    <source>
        <dbReference type="Proteomes" id="UP000783742"/>
    </source>
</evidence>
<evidence type="ECO:0000313" key="11">
    <source>
        <dbReference type="EMBL" id="MBU5668997.1"/>
    </source>
</evidence>
<keyword evidence="6 7" id="KW-0275">Fatty acid biosynthesis</keyword>
<organism evidence="11 12">
    <name type="scientific">Peptoniphilus ovalis</name>
    <dbReference type="NCBI Taxonomy" id="2841503"/>
    <lineage>
        <taxon>Bacteria</taxon>
        <taxon>Bacillati</taxon>
        <taxon>Bacillota</taxon>
        <taxon>Tissierellia</taxon>
        <taxon>Tissierellales</taxon>
        <taxon>Peptoniphilaceae</taxon>
        <taxon>Peptoniphilus</taxon>
    </lineage>
</organism>
<dbReference type="HAMAP" id="MF_01217">
    <property type="entry name" value="Acyl_carrier"/>
    <property type="match status" value="1"/>
</dbReference>
<name>A0ABS6FFQ0_9FIRM</name>
<keyword evidence="4 7" id="KW-0276">Fatty acid metabolism</keyword>
<dbReference type="NCBIfam" id="NF002148">
    <property type="entry name" value="PRK00982.1-2"/>
    <property type="match status" value="1"/>
</dbReference>
<comment type="pathway">
    <text evidence="7 9">Lipid metabolism; fatty acid biosynthesis.</text>
</comment>
<comment type="similarity">
    <text evidence="7">Belongs to the acyl carrier protein (ACP) family.</text>
</comment>
<gene>
    <name evidence="7 11" type="primary">acpP</name>
    <name evidence="11" type="ORF">KQI68_03990</name>
</gene>
<evidence type="ECO:0000256" key="2">
    <source>
        <dbReference type="ARBA" id="ARBA00022516"/>
    </source>
</evidence>
<comment type="subcellular location">
    <subcellularLocation>
        <location evidence="7">Cytoplasm</location>
    </subcellularLocation>
</comment>
<proteinExistence type="inferred from homology"/>
<reference evidence="11 12" key="1">
    <citation type="submission" date="2021-06" db="EMBL/GenBank/DDBJ databases">
        <authorList>
            <person name="Sun Q."/>
            <person name="Li D."/>
        </authorList>
    </citation>
    <scope>NUCLEOTIDE SEQUENCE [LARGE SCALE GENOMIC DNA]</scope>
    <source>
        <strain evidence="11 12">MSJ-1</strain>
    </source>
</reference>
<dbReference type="EMBL" id="JAHLQO010000003">
    <property type="protein sequence ID" value="MBU5668997.1"/>
    <property type="molecule type" value="Genomic_DNA"/>
</dbReference>
<feature type="domain" description="Carrier" evidence="10">
    <location>
        <begin position="1"/>
        <end position="74"/>
    </location>
</feature>
<sequence length="74" mass="8638">MKDKILNIIAEQFNLDVDELDENMSFQDDLNADSIEIVELIMTIEEEFDTEVPEEDLEKLQTIGDVVDYLEELE</sequence>
<comment type="PTM">
    <text evidence="9">4'-phosphopantetheine is transferred from CoA to a specific serine of apo-ACP by acpS.</text>
</comment>
<dbReference type="PROSITE" id="PS50075">
    <property type="entry name" value="CARRIER"/>
    <property type="match status" value="1"/>
</dbReference>
<dbReference type="PANTHER" id="PTHR20863">
    <property type="entry name" value="ACYL CARRIER PROTEIN"/>
    <property type="match status" value="1"/>
</dbReference>
<comment type="PTM">
    <text evidence="7">4'-phosphopantetheine is transferred from CoA to a specific serine of apo-ACP by AcpS. This modification is essential for activity because fatty acids are bound in thioester linkage to the sulfhydryl of the prosthetic group.</text>
</comment>
<evidence type="ECO:0000256" key="5">
    <source>
        <dbReference type="ARBA" id="ARBA00023098"/>
    </source>
</evidence>
<evidence type="ECO:0000256" key="6">
    <source>
        <dbReference type="ARBA" id="ARBA00023160"/>
    </source>
</evidence>